<evidence type="ECO:0000313" key="1">
    <source>
        <dbReference type="EMBL" id="RED38588.1"/>
    </source>
</evidence>
<comment type="caution">
    <text evidence="1">The sequence shown here is derived from an EMBL/GenBank/DDBJ whole genome shotgun (WGS) entry which is preliminary data.</text>
</comment>
<keyword evidence="1" id="KW-0378">Hydrolase</keyword>
<dbReference type="SUPFAM" id="SSF49464">
    <property type="entry name" value="Carboxypeptidase regulatory domain-like"/>
    <property type="match status" value="1"/>
</dbReference>
<dbReference type="RefSeq" id="WP_115818730.1">
    <property type="nucleotide sequence ID" value="NZ_QRDV01000010.1"/>
</dbReference>
<dbReference type="AlphaFoldDB" id="A0A3D9GRG0"/>
<evidence type="ECO:0000313" key="2">
    <source>
        <dbReference type="Proteomes" id="UP000256980"/>
    </source>
</evidence>
<dbReference type="GO" id="GO:0004180">
    <property type="term" value="F:carboxypeptidase activity"/>
    <property type="evidence" value="ECO:0007669"/>
    <property type="project" value="UniProtKB-KW"/>
</dbReference>
<sequence>MKIFSILILLLIPILVPSQTLKGVVLDSITNKTLPYASLALKDKNSGVYSNEDGTYSFNISKASAKDTLVISLIGYHNKKIAVTHILDRTEEDLNFQMLPKFETLDEVLIHNTSKTYRNNKIKLSSGNRKLIFPFSVPFGYETATLIENPKHKNGKLVKLHLKFKDSSKDIYDTYQTYYRIAFYNIDSLGFPGDLLHFENIIIKPEIHEKNYIIDLEDKGIPFTKKGIFIGIETVKPDSVKLKSSMYVTTPSILHTHTKHRLKYARFRSNDWVKHSRKSVHKDKLYAVPFIKIEMVYEKEKTK</sequence>
<dbReference type="InterPro" id="IPR008969">
    <property type="entry name" value="CarboxyPept-like_regulatory"/>
</dbReference>
<accession>A0A3D9GRG0</accession>
<protein>
    <submittedName>
        <fullName evidence="1">Carboxypeptidase-like protein</fullName>
    </submittedName>
</protein>
<reference evidence="1 2" key="1">
    <citation type="submission" date="2018-07" db="EMBL/GenBank/DDBJ databases">
        <title>Genomic Encyclopedia of Type Strains, Phase III (KMG-III): the genomes of soil and plant-associated and newly described type strains.</title>
        <authorList>
            <person name="Whitman W."/>
        </authorList>
    </citation>
    <scope>NUCLEOTIDE SEQUENCE [LARGE SCALE GENOMIC DNA]</scope>
    <source>
        <strain evidence="1 2">CECT 7946</strain>
    </source>
</reference>
<dbReference type="Pfam" id="PF13715">
    <property type="entry name" value="CarbopepD_reg_2"/>
    <property type="match status" value="1"/>
</dbReference>
<keyword evidence="2" id="KW-1185">Reference proteome</keyword>
<keyword evidence="1" id="KW-0645">Protease</keyword>
<gene>
    <name evidence="1" type="ORF">DFQ10_11095</name>
</gene>
<name>A0A3D9GRG0_9FLAO</name>
<keyword evidence="1" id="KW-0121">Carboxypeptidase</keyword>
<organism evidence="1 2">
    <name type="scientific">Winogradskyella eximia</name>
    <dbReference type="NCBI Taxonomy" id="262006"/>
    <lineage>
        <taxon>Bacteria</taxon>
        <taxon>Pseudomonadati</taxon>
        <taxon>Bacteroidota</taxon>
        <taxon>Flavobacteriia</taxon>
        <taxon>Flavobacteriales</taxon>
        <taxon>Flavobacteriaceae</taxon>
        <taxon>Winogradskyella</taxon>
    </lineage>
</organism>
<dbReference type="Gene3D" id="2.60.40.1120">
    <property type="entry name" value="Carboxypeptidase-like, regulatory domain"/>
    <property type="match status" value="1"/>
</dbReference>
<dbReference type="OrthoDB" id="9804995at2"/>
<dbReference type="EMBL" id="QRDV01000010">
    <property type="protein sequence ID" value="RED38588.1"/>
    <property type="molecule type" value="Genomic_DNA"/>
</dbReference>
<dbReference type="Proteomes" id="UP000256980">
    <property type="component" value="Unassembled WGS sequence"/>
</dbReference>
<proteinExistence type="predicted"/>